<accession>A0ABM7UGS5</accession>
<organism evidence="7 8">
    <name type="scientific">Leptospira kobayashii</name>
    <dbReference type="NCBI Taxonomy" id="1917830"/>
    <lineage>
        <taxon>Bacteria</taxon>
        <taxon>Pseudomonadati</taxon>
        <taxon>Spirochaetota</taxon>
        <taxon>Spirochaetia</taxon>
        <taxon>Leptospirales</taxon>
        <taxon>Leptospiraceae</taxon>
        <taxon>Leptospira</taxon>
    </lineage>
</organism>
<keyword evidence="5" id="KW-0560">Oxidoreductase</keyword>
<dbReference type="PRINTS" id="PR00368">
    <property type="entry name" value="FADPNR"/>
</dbReference>
<dbReference type="Gene3D" id="3.50.50.100">
    <property type="match status" value="1"/>
</dbReference>
<comment type="cofactor">
    <cofactor evidence="1">
        <name>FAD</name>
        <dbReference type="ChEBI" id="CHEBI:57692"/>
    </cofactor>
</comment>
<name>A0ABM7UGS5_9LEPT</name>
<dbReference type="Proteomes" id="UP000245263">
    <property type="component" value="Chromosome 1"/>
</dbReference>
<dbReference type="Pfam" id="PF07992">
    <property type="entry name" value="Pyr_redox_2"/>
    <property type="match status" value="1"/>
</dbReference>
<evidence type="ECO:0000256" key="5">
    <source>
        <dbReference type="ARBA" id="ARBA00023002"/>
    </source>
</evidence>
<protein>
    <submittedName>
        <fullName evidence="7">Dehydrogenase</fullName>
    </submittedName>
</protein>
<keyword evidence="4" id="KW-0274">FAD</keyword>
<dbReference type="PANTHER" id="PTHR42913">
    <property type="entry name" value="APOPTOSIS-INDUCING FACTOR 1"/>
    <property type="match status" value="1"/>
</dbReference>
<evidence type="ECO:0000313" key="7">
    <source>
        <dbReference type="EMBL" id="BDA77757.1"/>
    </source>
</evidence>
<dbReference type="RefSeq" id="WP_109020804.1">
    <property type="nucleotide sequence ID" value="NZ_AP025028.1"/>
</dbReference>
<dbReference type="InterPro" id="IPR023753">
    <property type="entry name" value="FAD/NAD-binding_dom"/>
</dbReference>
<dbReference type="PRINTS" id="PR00469">
    <property type="entry name" value="PNDRDTASEII"/>
</dbReference>
<gene>
    <name evidence="7" type="ORF">LPTSP3_g06870</name>
</gene>
<keyword evidence="8" id="KW-1185">Reference proteome</keyword>
<evidence type="ECO:0000256" key="2">
    <source>
        <dbReference type="ARBA" id="ARBA00005272"/>
    </source>
</evidence>
<dbReference type="SUPFAM" id="SSF51905">
    <property type="entry name" value="FAD/NAD(P)-binding domain"/>
    <property type="match status" value="1"/>
</dbReference>
<sequence>MESTKTVIIAGGGYAGIISANRLARKKLPIRIILVTAEEEFHERIRNHQVLCGTLAKTYSTKSLLHKKVELKIAKITKIESGSKEIFLSNNKKLNYDYLIYALGVQKKANGTLPDTYISIAEKADCIRMANTLKAVIKPKITILGAGLSGIETMAELAETFPAADLSLVDSGKLGAGFSETATDWMKGYVAEHKVHLIEDSYIQSFEAGSLITKSGKKIEHDICILSNGLVASPVGAESGLPTNEIGQLLVNEYLELKNNPDVFVAGDAAKVVSGNHDHLRMACATALPMGIYAAERLAYTFGIKSKLGEKPFSLSYLGRNISLGRQNGVVQSSLPDDTPYGKVWKSKMAAFIKETICKLTILSFKLEKYADVYVWKG</sequence>
<dbReference type="EMBL" id="AP025028">
    <property type="protein sequence ID" value="BDA77757.1"/>
    <property type="molecule type" value="Genomic_DNA"/>
</dbReference>
<evidence type="ECO:0000256" key="1">
    <source>
        <dbReference type="ARBA" id="ARBA00001974"/>
    </source>
</evidence>
<feature type="domain" description="FAD/NAD(P)-binding" evidence="6">
    <location>
        <begin position="6"/>
        <end position="274"/>
    </location>
</feature>
<dbReference type="InterPro" id="IPR036188">
    <property type="entry name" value="FAD/NAD-bd_sf"/>
</dbReference>
<keyword evidence="3" id="KW-0285">Flavoprotein</keyword>
<evidence type="ECO:0000259" key="6">
    <source>
        <dbReference type="Pfam" id="PF07992"/>
    </source>
</evidence>
<reference evidence="7 8" key="1">
    <citation type="submission" date="2021-08" db="EMBL/GenBank/DDBJ databases">
        <title>Complete genome sequence of Leptospira kobayashii strain E30.</title>
        <authorList>
            <person name="Nakao R."/>
            <person name="Nakamura S."/>
            <person name="Masuzawa T."/>
            <person name="Koizumi N."/>
        </authorList>
    </citation>
    <scope>NUCLEOTIDE SEQUENCE [LARGE SCALE GENOMIC DNA]</scope>
    <source>
        <strain evidence="7 8">E30</strain>
    </source>
</reference>
<evidence type="ECO:0000256" key="4">
    <source>
        <dbReference type="ARBA" id="ARBA00022827"/>
    </source>
</evidence>
<evidence type="ECO:0000256" key="3">
    <source>
        <dbReference type="ARBA" id="ARBA00022630"/>
    </source>
</evidence>
<proteinExistence type="inferred from homology"/>
<dbReference type="PANTHER" id="PTHR42913:SF3">
    <property type="entry name" value="64 KDA MITOCHONDRIAL NADH DEHYDROGENASE (EUROFUNG)"/>
    <property type="match status" value="1"/>
</dbReference>
<dbReference type="InterPro" id="IPR051169">
    <property type="entry name" value="NADH-Q_oxidoreductase"/>
</dbReference>
<evidence type="ECO:0000313" key="8">
    <source>
        <dbReference type="Proteomes" id="UP000245263"/>
    </source>
</evidence>
<comment type="similarity">
    <text evidence="2">Belongs to the NADH dehydrogenase family.</text>
</comment>